<dbReference type="OrthoDB" id="1495162at2"/>
<dbReference type="RefSeq" id="WP_110359089.1">
    <property type="nucleotide sequence ID" value="NZ_QFLI01000001.1"/>
</dbReference>
<reference evidence="1 2" key="1">
    <citation type="submission" date="2018-05" db="EMBL/GenBank/DDBJ databases">
        <title>Marinifilum breve JC075T sp. nov., a marine bacterium isolated from Yongle Blue Hole in the South China Sea.</title>
        <authorList>
            <person name="Fu T."/>
        </authorList>
    </citation>
    <scope>NUCLEOTIDE SEQUENCE [LARGE SCALE GENOMIC DNA]</scope>
    <source>
        <strain evidence="1 2">JC075</strain>
    </source>
</reference>
<comment type="caution">
    <text evidence="1">The sequence shown here is derived from an EMBL/GenBank/DDBJ whole genome shotgun (WGS) entry which is preliminary data.</text>
</comment>
<gene>
    <name evidence="1" type="ORF">DF185_02225</name>
</gene>
<evidence type="ECO:0000313" key="1">
    <source>
        <dbReference type="EMBL" id="PXY02932.1"/>
    </source>
</evidence>
<protein>
    <submittedName>
        <fullName evidence="1">Uncharacterized protein</fullName>
    </submittedName>
</protein>
<sequence>MNRIYCYAFTLSILMVLLSYDKKEVETELISNCEITTEYFGTFILKVFSKNEERQIKKENICWNNEYPIQIGSGGLGNCGIGYEDELNPYLSSTINISEYDISKPESNSIIRSMEIEFLSVCNDYSTQESFYNLIQNGNYKFASSRRDFGKFIVSYTAQGKTFRSVDVDNNKMQVSISDTEYIKPKFNTEPNGNNGLPASTKATLTFSCLLKNSDGEFVEIKNAKIRGKFFRQSPWGYYWDDWGKGWDE</sequence>
<dbReference type="Proteomes" id="UP000248079">
    <property type="component" value="Unassembled WGS sequence"/>
</dbReference>
<dbReference type="EMBL" id="QFLI01000001">
    <property type="protein sequence ID" value="PXY02932.1"/>
    <property type="molecule type" value="Genomic_DNA"/>
</dbReference>
<name>A0A2V4A2Q8_9BACT</name>
<organism evidence="1 2">
    <name type="scientific">Marinifilum breve</name>
    <dbReference type="NCBI Taxonomy" id="2184082"/>
    <lineage>
        <taxon>Bacteria</taxon>
        <taxon>Pseudomonadati</taxon>
        <taxon>Bacteroidota</taxon>
        <taxon>Bacteroidia</taxon>
        <taxon>Marinilabiliales</taxon>
        <taxon>Marinifilaceae</taxon>
    </lineage>
</organism>
<keyword evidence="2" id="KW-1185">Reference proteome</keyword>
<evidence type="ECO:0000313" key="2">
    <source>
        <dbReference type="Proteomes" id="UP000248079"/>
    </source>
</evidence>
<proteinExistence type="predicted"/>
<dbReference type="AlphaFoldDB" id="A0A2V4A2Q8"/>
<accession>A0A2V4A2Q8</accession>